<dbReference type="PANTHER" id="PTHR43133:SF8">
    <property type="entry name" value="RNA POLYMERASE SIGMA FACTOR HI_1459-RELATED"/>
    <property type="match status" value="1"/>
</dbReference>
<evidence type="ECO:0000259" key="6">
    <source>
        <dbReference type="Pfam" id="PF04542"/>
    </source>
</evidence>
<feature type="domain" description="RNA polymerase sigma factor 70 region 4 type 2" evidence="7">
    <location>
        <begin position="142"/>
        <end position="190"/>
    </location>
</feature>
<sequence>MSNIADGSVVPTTREPASIDRALLRDLATGSTSAFAEIYDRHGRVVYAYAASHLEQREDAEEVSQDVFLVLWRRRTSLVIEGDSMLPWLLVTCKFTIRNRQRAVDRHERRRSFIGDHDSLPATHIGPEQAAENAELRDFVALAVSALPPADRMVFELCVQEGRSYDEAAAAAGISSAAVRNRLFRLRARLRSELGILRRTP</sequence>
<keyword evidence="3" id="KW-0731">Sigma factor</keyword>
<name>A0ABP7KNK0_9MICO</name>
<evidence type="ECO:0000256" key="3">
    <source>
        <dbReference type="ARBA" id="ARBA00023082"/>
    </source>
</evidence>
<organism evidence="8 9">
    <name type="scientific">Leifsonia kafniensis</name>
    <dbReference type="NCBI Taxonomy" id="475957"/>
    <lineage>
        <taxon>Bacteria</taxon>
        <taxon>Bacillati</taxon>
        <taxon>Actinomycetota</taxon>
        <taxon>Actinomycetes</taxon>
        <taxon>Micrococcales</taxon>
        <taxon>Microbacteriaceae</taxon>
        <taxon>Leifsonia</taxon>
    </lineage>
</organism>
<evidence type="ECO:0000256" key="4">
    <source>
        <dbReference type="ARBA" id="ARBA00023125"/>
    </source>
</evidence>
<evidence type="ECO:0000259" key="7">
    <source>
        <dbReference type="Pfam" id="PF08281"/>
    </source>
</evidence>
<dbReference type="Gene3D" id="1.10.1740.10">
    <property type="match status" value="1"/>
</dbReference>
<keyword evidence="5" id="KW-0804">Transcription</keyword>
<dbReference type="NCBIfam" id="TIGR02937">
    <property type="entry name" value="sigma70-ECF"/>
    <property type="match status" value="1"/>
</dbReference>
<dbReference type="Proteomes" id="UP001501803">
    <property type="component" value="Unassembled WGS sequence"/>
</dbReference>
<keyword evidence="2" id="KW-0805">Transcription regulation</keyword>
<dbReference type="Gene3D" id="1.10.10.10">
    <property type="entry name" value="Winged helix-like DNA-binding domain superfamily/Winged helix DNA-binding domain"/>
    <property type="match status" value="1"/>
</dbReference>
<dbReference type="InterPro" id="IPR039425">
    <property type="entry name" value="RNA_pol_sigma-70-like"/>
</dbReference>
<evidence type="ECO:0000256" key="2">
    <source>
        <dbReference type="ARBA" id="ARBA00023015"/>
    </source>
</evidence>
<dbReference type="Pfam" id="PF04542">
    <property type="entry name" value="Sigma70_r2"/>
    <property type="match status" value="1"/>
</dbReference>
<evidence type="ECO:0000256" key="1">
    <source>
        <dbReference type="ARBA" id="ARBA00010641"/>
    </source>
</evidence>
<dbReference type="PANTHER" id="PTHR43133">
    <property type="entry name" value="RNA POLYMERASE ECF-TYPE SIGMA FACTO"/>
    <property type="match status" value="1"/>
</dbReference>
<dbReference type="SUPFAM" id="SSF88946">
    <property type="entry name" value="Sigma2 domain of RNA polymerase sigma factors"/>
    <property type="match status" value="1"/>
</dbReference>
<dbReference type="InterPro" id="IPR013325">
    <property type="entry name" value="RNA_pol_sigma_r2"/>
</dbReference>
<reference evidence="9" key="1">
    <citation type="journal article" date="2019" name="Int. J. Syst. Evol. Microbiol.">
        <title>The Global Catalogue of Microorganisms (GCM) 10K type strain sequencing project: providing services to taxonomists for standard genome sequencing and annotation.</title>
        <authorList>
            <consortium name="The Broad Institute Genomics Platform"/>
            <consortium name="The Broad Institute Genome Sequencing Center for Infectious Disease"/>
            <person name="Wu L."/>
            <person name="Ma J."/>
        </authorList>
    </citation>
    <scope>NUCLEOTIDE SEQUENCE [LARGE SCALE GENOMIC DNA]</scope>
    <source>
        <strain evidence="9">JCM 17021</strain>
    </source>
</reference>
<comment type="similarity">
    <text evidence="1">Belongs to the sigma-70 factor family. ECF subfamily.</text>
</comment>
<evidence type="ECO:0000313" key="8">
    <source>
        <dbReference type="EMBL" id="GAA3882982.1"/>
    </source>
</evidence>
<evidence type="ECO:0000256" key="5">
    <source>
        <dbReference type="ARBA" id="ARBA00023163"/>
    </source>
</evidence>
<dbReference type="InterPro" id="IPR013249">
    <property type="entry name" value="RNA_pol_sigma70_r4_t2"/>
</dbReference>
<keyword evidence="9" id="KW-1185">Reference proteome</keyword>
<dbReference type="InterPro" id="IPR007627">
    <property type="entry name" value="RNA_pol_sigma70_r2"/>
</dbReference>
<dbReference type="InterPro" id="IPR013324">
    <property type="entry name" value="RNA_pol_sigma_r3/r4-like"/>
</dbReference>
<dbReference type="EMBL" id="BAABCN010000007">
    <property type="protein sequence ID" value="GAA3882982.1"/>
    <property type="molecule type" value="Genomic_DNA"/>
</dbReference>
<proteinExistence type="inferred from homology"/>
<comment type="caution">
    <text evidence="8">The sequence shown here is derived from an EMBL/GenBank/DDBJ whole genome shotgun (WGS) entry which is preliminary data.</text>
</comment>
<dbReference type="Pfam" id="PF08281">
    <property type="entry name" value="Sigma70_r4_2"/>
    <property type="match status" value="1"/>
</dbReference>
<protein>
    <submittedName>
        <fullName evidence="8">Sigma-70 family RNA polymerase sigma factor</fullName>
    </submittedName>
</protein>
<keyword evidence="4" id="KW-0238">DNA-binding</keyword>
<dbReference type="InterPro" id="IPR014284">
    <property type="entry name" value="RNA_pol_sigma-70_dom"/>
</dbReference>
<gene>
    <name evidence="8" type="ORF">GCM10022381_26560</name>
</gene>
<feature type="domain" description="RNA polymerase sigma-70 region 2" evidence="6">
    <location>
        <begin position="38"/>
        <end position="105"/>
    </location>
</feature>
<dbReference type="SUPFAM" id="SSF88659">
    <property type="entry name" value="Sigma3 and sigma4 domains of RNA polymerase sigma factors"/>
    <property type="match status" value="1"/>
</dbReference>
<dbReference type="RefSeq" id="WP_345067440.1">
    <property type="nucleotide sequence ID" value="NZ_BAABCN010000007.1"/>
</dbReference>
<accession>A0ABP7KNK0</accession>
<evidence type="ECO:0000313" key="9">
    <source>
        <dbReference type="Proteomes" id="UP001501803"/>
    </source>
</evidence>
<dbReference type="InterPro" id="IPR036388">
    <property type="entry name" value="WH-like_DNA-bd_sf"/>
</dbReference>